<keyword evidence="2" id="KW-0472">Membrane</keyword>
<gene>
    <name evidence="3" type="ORF">C7C46_04180</name>
</gene>
<proteinExistence type="predicted"/>
<dbReference type="EMBL" id="PYBW01000013">
    <property type="protein sequence ID" value="PYC87520.1"/>
    <property type="molecule type" value="Genomic_DNA"/>
</dbReference>
<feature type="compositionally biased region" description="Low complexity" evidence="1">
    <location>
        <begin position="12"/>
        <end position="21"/>
    </location>
</feature>
<dbReference type="Proteomes" id="UP000248039">
    <property type="component" value="Unassembled WGS sequence"/>
</dbReference>
<feature type="compositionally biased region" description="Pro residues" evidence="1">
    <location>
        <begin position="61"/>
        <end position="74"/>
    </location>
</feature>
<feature type="compositionally biased region" description="Gly residues" evidence="1">
    <location>
        <begin position="326"/>
        <end position="338"/>
    </location>
</feature>
<feature type="compositionally biased region" description="Low complexity" evidence="1">
    <location>
        <begin position="28"/>
        <end position="37"/>
    </location>
</feature>
<comment type="caution">
    <text evidence="3">The sequence shown here is derived from an EMBL/GenBank/DDBJ whole genome shotgun (WGS) entry which is preliminary data.</text>
</comment>
<dbReference type="AlphaFoldDB" id="A0A2V4NUT6"/>
<evidence type="ECO:0000313" key="3">
    <source>
        <dbReference type="EMBL" id="PYC87520.1"/>
    </source>
</evidence>
<keyword evidence="2" id="KW-1133">Transmembrane helix</keyword>
<sequence>MPGAPPVPQGPPAAVLPTQPYGFPPQQPAAAAGYGFPPQQPPAPAGYGFPPQQPAAAGYGFPPPNPYQAPPPPGQGYGFGAPPPGYGQPQLLACRICGGVPAADVTVRGHRGLIVLMRFLRAPGPYCSVCGTAMVRDMSEQTLLRGWWSYLSSLFTLIALLQNRAAYQRLRRLPPPQPGTHGPQLNPGRPLTKRGAIWMLLLPALSLVLAVTLLVVALATAGDAPVDTSNDRPVATAKAGDCLYDANGSPGSDDSDASVTVVPCSDKRAHFQVLARVATMEGGSQVCARYRNASKWFSHKDAGYSFVLCLGAPGSIPPTGSNGDSGSDGTGSGTGSST</sequence>
<keyword evidence="4" id="KW-1185">Reference proteome</keyword>
<feature type="region of interest" description="Disordered" evidence="1">
    <location>
        <begin position="1"/>
        <end position="82"/>
    </location>
</feature>
<accession>A0A2V4NUT6</accession>
<evidence type="ECO:0000313" key="4">
    <source>
        <dbReference type="Proteomes" id="UP000248039"/>
    </source>
</evidence>
<organism evidence="3 4">
    <name type="scientific">Streptomyces tateyamensis</name>
    <dbReference type="NCBI Taxonomy" id="565073"/>
    <lineage>
        <taxon>Bacteria</taxon>
        <taxon>Bacillati</taxon>
        <taxon>Actinomycetota</taxon>
        <taxon>Actinomycetes</taxon>
        <taxon>Kitasatosporales</taxon>
        <taxon>Streptomycetaceae</taxon>
        <taxon>Streptomyces</taxon>
    </lineage>
</organism>
<feature type="compositionally biased region" description="Pro residues" evidence="1">
    <location>
        <begin position="1"/>
        <end position="11"/>
    </location>
</feature>
<protein>
    <recommendedName>
        <fullName evidence="5">Toxin-antitoxin system, toxin component</fullName>
    </recommendedName>
</protein>
<reference evidence="3 4" key="1">
    <citation type="submission" date="2018-03" db="EMBL/GenBank/DDBJ databases">
        <title>Bioinformatic expansion and discovery of thiopeptide antibiotics.</title>
        <authorList>
            <person name="Schwalen C.J."/>
            <person name="Hudson G.A."/>
            <person name="Mitchell D.A."/>
        </authorList>
    </citation>
    <scope>NUCLEOTIDE SEQUENCE [LARGE SCALE GENOMIC DNA]</scope>
    <source>
        <strain evidence="3 4">ATCC 21389</strain>
    </source>
</reference>
<feature type="compositionally biased region" description="Low complexity" evidence="1">
    <location>
        <begin position="45"/>
        <end position="60"/>
    </location>
</feature>
<evidence type="ECO:0000256" key="1">
    <source>
        <dbReference type="SAM" id="MobiDB-lite"/>
    </source>
</evidence>
<feature type="region of interest" description="Disordered" evidence="1">
    <location>
        <begin position="317"/>
        <end position="338"/>
    </location>
</feature>
<evidence type="ECO:0008006" key="5">
    <source>
        <dbReference type="Google" id="ProtNLM"/>
    </source>
</evidence>
<evidence type="ECO:0000256" key="2">
    <source>
        <dbReference type="SAM" id="Phobius"/>
    </source>
</evidence>
<keyword evidence="2" id="KW-0812">Transmembrane</keyword>
<feature type="transmembrane region" description="Helical" evidence="2">
    <location>
        <begin position="196"/>
        <end position="219"/>
    </location>
</feature>
<name>A0A2V4NUT6_9ACTN</name>